<evidence type="ECO:0000256" key="2">
    <source>
        <dbReference type="ARBA" id="ARBA00023125"/>
    </source>
</evidence>
<dbReference type="OrthoDB" id="1938857at2"/>
<proteinExistence type="predicted"/>
<dbReference type="InterPro" id="IPR001761">
    <property type="entry name" value="Peripla_BP/Lac1_sug-bd_dom"/>
</dbReference>
<keyword evidence="2 6" id="KW-0238">DNA-binding</keyword>
<dbReference type="Pfam" id="PF00532">
    <property type="entry name" value="Peripla_BP_1"/>
    <property type="match status" value="1"/>
</dbReference>
<gene>
    <name evidence="6" type="ORF">BE0216_04815</name>
    <name evidence="5" type="ORF">BEUL_1078</name>
</gene>
<dbReference type="SUPFAM" id="SSF53822">
    <property type="entry name" value="Periplasmic binding protein-like I"/>
    <property type="match status" value="1"/>
</dbReference>
<dbReference type="InterPro" id="IPR046335">
    <property type="entry name" value="LacI/GalR-like_sensor"/>
</dbReference>
<dbReference type="EMBL" id="CP062938">
    <property type="protein sequence ID" value="QOL31859.1"/>
    <property type="molecule type" value="Genomic_DNA"/>
</dbReference>
<keyword evidence="3" id="KW-0804">Transcription</keyword>
<name>A0A261G9G0_9BIFI</name>
<dbReference type="Proteomes" id="UP000216057">
    <property type="component" value="Unassembled WGS sequence"/>
</dbReference>
<dbReference type="CDD" id="cd01392">
    <property type="entry name" value="HTH_LacI"/>
    <property type="match status" value="1"/>
</dbReference>
<evidence type="ECO:0000313" key="6">
    <source>
        <dbReference type="EMBL" id="QOL31859.1"/>
    </source>
</evidence>
<dbReference type="Proteomes" id="UP000593943">
    <property type="component" value="Chromosome"/>
</dbReference>
<evidence type="ECO:0000313" key="8">
    <source>
        <dbReference type="Proteomes" id="UP000593943"/>
    </source>
</evidence>
<dbReference type="GO" id="GO:0000976">
    <property type="term" value="F:transcription cis-regulatory region binding"/>
    <property type="evidence" value="ECO:0007669"/>
    <property type="project" value="TreeGrafter"/>
</dbReference>
<keyword evidence="8" id="KW-1185">Reference proteome</keyword>
<dbReference type="InterPro" id="IPR000843">
    <property type="entry name" value="HTH_LacI"/>
</dbReference>
<dbReference type="Pfam" id="PF13377">
    <property type="entry name" value="Peripla_BP_3"/>
    <property type="match status" value="1"/>
</dbReference>
<dbReference type="RefSeq" id="WP_094636692.1">
    <property type="nucleotide sequence ID" value="NZ_CP062938.1"/>
</dbReference>
<dbReference type="PROSITE" id="PS50932">
    <property type="entry name" value="HTH_LACI_2"/>
    <property type="match status" value="1"/>
</dbReference>
<dbReference type="Pfam" id="PF00356">
    <property type="entry name" value="LacI"/>
    <property type="match status" value="1"/>
</dbReference>
<dbReference type="KEGG" id="beu:BE0216_04815"/>
<dbReference type="InterPro" id="IPR010982">
    <property type="entry name" value="Lambda_DNA-bd_dom_sf"/>
</dbReference>
<dbReference type="SUPFAM" id="SSF47413">
    <property type="entry name" value="lambda repressor-like DNA-binding domains"/>
    <property type="match status" value="1"/>
</dbReference>
<evidence type="ECO:0000313" key="7">
    <source>
        <dbReference type="Proteomes" id="UP000216057"/>
    </source>
</evidence>
<evidence type="ECO:0000256" key="1">
    <source>
        <dbReference type="ARBA" id="ARBA00023015"/>
    </source>
</evidence>
<evidence type="ECO:0000313" key="5">
    <source>
        <dbReference type="EMBL" id="OZG68067.1"/>
    </source>
</evidence>
<dbReference type="AlphaFoldDB" id="A0A261G9G0"/>
<sequence>MNAQGKPASRHGAVSLKDIADELGISQTAVSFAINDKPGVSEETKRNVREAAARLGWTPTYAARALGSNKTMTIGFAPSRSSEGYQTETFMLHFMAGIHESLSRQGYGLLFRPCKSTREEMSVYRDWARSKRVDGVILVDLRADDPRPKLLRDLGLPAVLAGGPDPDDIVPSLSIDDSRTMETILTHLTLLGHRRIAYLSGDSHLDYCMERTKAFERFTSSRGLGPLWIEFTDFDMDKALIATQRLLAEDEPPTAFIFESETLAAASIRVITEVKVRQSYTAERGSGGVYPYNMPATVSFEDSFICESAYPSITAVHRDAGEYGVKIANLLLKLLAGEPVSGNRKILSPQLVVRESTRLPMIQT</sequence>
<dbReference type="Gene3D" id="3.40.50.2300">
    <property type="match status" value="4"/>
</dbReference>
<keyword evidence="1" id="KW-0805">Transcription regulation</keyword>
<accession>A0A261G9G0</accession>
<dbReference type="GO" id="GO:0003700">
    <property type="term" value="F:DNA-binding transcription factor activity"/>
    <property type="evidence" value="ECO:0007669"/>
    <property type="project" value="TreeGrafter"/>
</dbReference>
<dbReference type="InterPro" id="IPR028082">
    <property type="entry name" value="Peripla_BP_I"/>
</dbReference>
<evidence type="ECO:0000256" key="3">
    <source>
        <dbReference type="ARBA" id="ARBA00023163"/>
    </source>
</evidence>
<reference evidence="5 7" key="1">
    <citation type="journal article" date="2017" name="BMC Genomics">
        <title>Comparative genomic and phylogenomic analyses of the Bifidobacteriaceae family.</title>
        <authorList>
            <person name="Lugli G.A."/>
            <person name="Milani C."/>
            <person name="Turroni F."/>
            <person name="Duranti S."/>
            <person name="Mancabelli L."/>
            <person name="Mangifesta M."/>
            <person name="Ferrario C."/>
            <person name="Modesto M."/>
            <person name="Mattarelli P."/>
            <person name="Jiri K."/>
            <person name="van Sinderen D."/>
            <person name="Ventura M."/>
        </authorList>
    </citation>
    <scope>NUCLEOTIDE SEQUENCE [LARGE SCALE GENOMIC DNA]</scope>
    <source>
        <strain evidence="5 7">DSM 100216</strain>
    </source>
</reference>
<reference evidence="6 8" key="2">
    <citation type="submission" date="2020-10" db="EMBL/GenBank/DDBJ databases">
        <title>Genome sequencing of Bifidobacterium eulemuris_DSMZ_100216.</title>
        <authorList>
            <person name="Kim J."/>
        </authorList>
    </citation>
    <scope>NUCLEOTIDE SEQUENCE [LARGE SCALE GENOMIC DNA]</scope>
    <source>
        <strain evidence="6 8">DSM 100216</strain>
    </source>
</reference>
<protein>
    <submittedName>
        <fullName evidence="6">LacI family DNA-binding transcriptional regulator</fullName>
    </submittedName>
    <submittedName>
        <fullName evidence="5">LacI family transcriptional regulator</fullName>
    </submittedName>
</protein>
<organism evidence="5 7">
    <name type="scientific">Bifidobacterium eulemuris</name>
    <dbReference type="NCBI Taxonomy" id="1765219"/>
    <lineage>
        <taxon>Bacteria</taxon>
        <taxon>Bacillati</taxon>
        <taxon>Actinomycetota</taxon>
        <taxon>Actinomycetes</taxon>
        <taxon>Bifidobacteriales</taxon>
        <taxon>Bifidobacteriaceae</taxon>
        <taxon>Bifidobacterium</taxon>
    </lineage>
</organism>
<dbReference type="Gene3D" id="1.10.260.40">
    <property type="entry name" value="lambda repressor-like DNA-binding domains"/>
    <property type="match status" value="1"/>
</dbReference>
<feature type="domain" description="HTH lacI-type" evidence="4">
    <location>
        <begin position="14"/>
        <end position="68"/>
    </location>
</feature>
<evidence type="ECO:0000259" key="4">
    <source>
        <dbReference type="PROSITE" id="PS50932"/>
    </source>
</evidence>
<dbReference type="PANTHER" id="PTHR30146">
    <property type="entry name" value="LACI-RELATED TRANSCRIPTIONAL REPRESSOR"/>
    <property type="match status" value="1"/>
</dbReference>
<dbReference type="PANTHER" id="PTHR30146:SF155">
    <property type="entry name" value="ALANINE RACEMASE"/>
    <property type="match status" value="1"/>
</dbReference>
<dbReference type="EMBL" id="MWWZ01000006">
    <property type="protein sequence ID" value="OZG68067.1"/>
    <property type="molecule type" value="Genomic_DNA"/>
</dbReference>
<dbReference type="SMART" id="SM00354">
    <property type="entry name" value="HTH_LACI"/>
    <property type="match status" value="1"/>
</dbReference>